<organism evidence="2 3">
    <name type="scientific">Candidatus Woesebacteria bacterium RBG_13_34_9</name>
    <dbReference type="NCBI Taxonomy" id="1802477"/>
    <lineage>
        <taxon>Bacteria</taxon>
        <taxon>Candidatus Woeseibacteriota</taxon>
    </lineage>
</organism>
<evidence type="ECO:0000256" key="1">
    <source>
        <dbReference type="SAM" id="Phobius"/>
    </source>
</evidence>
<dbReference type="Pfam" id="PF05137">
    <property type="entry name" value="PilN"/>
    <property type="match status" value="1"/>
</dbReference>
<feature type="transmembrane region" description="Helical" evidence="1">
    <location>
        <begin position="27"/>
        <end position="51"/>
    </location>
</feature>
<evidence type="ECO:0000313" key="2">
    <source>
        <dbReference type="EMBL" id="OGM09528.1"/>
    </source>
</evidence>
<accession>A0A1F7X582</accession>
<dbReference type="Proteomes" id="UP000179219">
    <property type="component" value="Unassembled WGS sequence"/>
</dbReference>
<keyword evidence="1" id="KW-1133">Transmembrane helix</keyword>
<keyword evidence="1" id="KW-0812">Transmembrane</keyword>
<gene>
    <name evidence="2" type="ORF">A2159_00035</name>
</gene>
<proteinExistence type="predicted"/>
<sequence length="185" mass="20914">MPAHKKPKQQINLIPEVGFENTTFGRILAWILSTFRIIVIITEVIVMGAFLSRFWLDAQNSDLKEEVEEKKSYLVASQGFENEFKDTQKRIEIYSKNSKDSGILTKSLSTIVSFLPPDLSLKMLTFSEGTIDVEGYTPNEKSIQQLVANLQSSDLFDNIGIDEISSALDESNNLIFKVFINLKKS</sequence>
<reference evidence="2 3" key="1">
    <citation type="journal article" date="2016" name="Nat. Commun.">
        <title>Thousands of microbial genomes shed light on interconnected biogeochemical processes in an aquifer system.</title>
        <authorList>
            <person name="Anantharaman K."/>
            <person name="Brown C.T."/>
            <person name="Hug L.A."/>
            <person name="Sharon I."/>
            <person name="Castelle C.J."/>
            <person name="Probst A.J."/>
            <person name="Thomas B.C."/>
            <person name="Singh A."/>
            <person name="Wilkins M.J."/>
            <person name="Karaoz U."/>
            <person name="Brodie E.L."/>
            <person name="Williams K.H."/>
            <person name="Hubbard S.S."/>
            <person name="Banfield J.F."/>
        </authorList>
    </citation>
    <scope>NUCLEOTIDE SEQUENCE [LARGE SCALE GENOMIC DNA]</scope>
</reference>
<dbReference type="EMBL" id="MGFP01000021">
    <property type="protein sequence ID" value="OGM09528.1"/>
    <property type="molecule type" value="Genomic_DNA"/>
</dbReference>
<dbReference type="InterPro" id="IPR007813">
    <property type="entry name" value="PilN"/>
</dbReference>
<evidence type="ECO:0000313" key="3">
    <source>
        <dbReference type="Proteomes" id="UP000179219"/>
    </source>
</evidence>
<protein>
    <submittedName>
        <fullName evidence="2">Uncharacterized protein</fullName>
    </submittedName>
</protein>
<keyword evidence="1" id="KW-0472">Membrane</keyword>
<dbReference type="AlphaFoldDB" id="A0A1F7X582"/>
<comment type="caution">
    <text evidence="2">The sequence shown here is derived from an EMBL/GenBank/DDBJ whole genome shotgun (WGS) entry which is preliminary data.</text>
</comment>
<name>A0A1F7X582_9BACT</name>